<keyword evidence="7 8" id="KW-0411">Iron-sulfur</keyword>
<keyword evidence="3" id="KW-0004">4Fe-4S</keyword>
<comment type="cofactor">
    <cofactor evidence="1">
        <name>[4Fe-4S] cluster</name>
        <dbReference type="ChEBI" id="CHEBI:49883"/>
    </cofactor>
</comment>
<keyword evidence="5 8" id="KW-0249">Electron transport</keyword>
<dbReference type="GO" id="GO:0009055">
    <property type="term" value="F:electron transfer activity"/>
    <property type="evidence" value="ECO:0007669"/>
    <property type="project" value="UniProtKB-UniRule"/>
</dbReference>
<proteinExistence type="predicted"/>
<gene>
    <name evidence="10" type="ORF">CWR48_08590</name>
</gene>
<evidence type="ECO:0000259" key="9">
    <source>
        <dbReference type="PROSITE" id="PS51379"/>
    </source>
</evidence>
<evidence type="ECO:0000313" key="11">
    <source>
        <dbReference type="Proteomes" id="UP000257143"/>
    </source>
</evidence>
<dbReference type="EMBL" id="PIOC01000014">
    <property type="protein sequence ID" value="RDW19097.1"/>
    <property type="molecule type" value="Genomic_DNA"/>
</dbReference>
<keyword evidence="6 8" id="KW-0408">Iron</keyword>
<evidence type="ECO:0000256" key="8">
    <source>
        <dbReference type="RuleBase" id="RU368020"/>
    </source>
</evidence>
<dbReference type="AlphaFoldDB" id="A0A3D8PU64"/>
<accession>A0A3D8PU64</accession>
<protein>
    <recommendedName>
        <fullName evidence="8">Ferredoxin</fullName>
    </recommendedName>
</protein>
<dbReference type="RefSeq" id="WP_115772832.1">
    <property type="nucleotide sequence ID" value="NZ_PIOC01000014.1"/>
</dbReference>
<dbReference type="GO" id="GO:0005506">
    <property type="term" value="F:iron ion binding"/>
    <property type="evidence" value="ECO:0007669"/>
    <property type="project" value="UniProtKB-UniRule"/>
</dbReference>
<name>A0A3D8PU64_9BACI</name>
<dbReference type="InterPro" id="IPR052395">
    <property type="entry name" value="ET_Ferredoxin"/>
</dbReference>
<evidence type="ECO:0000256" key="1">
    <source>
        <dbReference type="ARBA" id="ARBA00001966"/>
    </source>
</evidence>
<evidence type="ECO:0000256" key="7">
    <source>
        <dbReference type="ARBA" id="ARBA00023014"/>
    </source>
</evidence>
<feature type="domain" description="4Fe-4S ferredoxin-type" evidence="9">
    <location>
        <begin position="3"/>
        <end position="31"/>
    </location>
</feature>
<evidence type="ECO:0000256" key="6">
    <source>
        <dbReference type="ARBA" id="ARBA00023004"/>
    </source>
</evidence>
<organism evidence="10 11">
    <name type="scientific">Oceanobacillus arenosus</name>
    <dbReference type="NCBI Taxonomy" id="1229153"/>
    <lineage>
        <taxon>Bacteria</taxon>
        <taxon>Bacillati</taxon>
        <taxon>Bacillota</taxon>
        <taxon>Bacilli</taxon>
        <taxon>Bacillales</taxon>
        <taxon>Bacillaceae</taxon>
        <taxon>Oceanobacillus</taxon>
    </lineage>
</organism>
<dbReference type="InterPro" id="IPR017896">
    <property type="entry name" value="4Fe4S_Fe-S-bd"/>
</dbReference>
<dbReference type="GO" id="GO:0051539">
    <property type="term" value="F:4 iron, 4 sulfur cluster binding"/>
    <property type="evidence" value="ECO:0007669"/>
    <property type="project" value="UniProtKB-KW"/>
</dbReference>
<evidence type="ECO:0000256" key="2">
    <source>
        <dbReference type="ARBA" id="ARBA00022448"/>
    </source>
</evidence>
<keyword evidence="2 8" id="KW-0813">Transport</keyword>
<dbReference type="OrthoDB" id="9801085at2"/>
<dbReference type="Proteomes" id="UP000257143">
    <property type="component" value="Unassembled WGS sequence"/>
</dbReference>
<dbReference type="Gene3D" id="3.30.70.20">
    <property type="match status" value="1"/>
</dbReference>
<dbReference type="SUPFAM" id="SSF54862">
    <property type="entry name" value="4Fe-4S ferredoxins"/>
    <property type="match status" value="1"/>
</dbReference>
<dbReference type="PANTHER" id="PTHR39163">
    <property type="entry name" value="FERREDOXIN"/>
    <property type="match status" value="1"/>
</dbReference>
<reference evidence="11" key="1">
    <citation type="submission" date="2017-11" db="EMBL/GenBank/DDBJ databases">
        <authorList>
            <person name="Zhu W."/>
        </authorList>
    </citation>
    <scope>NUCLEOTIDE SEQUENCE [LARGE SCALE GENOMIC DNA]</scope>
    <source>
        <strain evidence="11">CAU 1183</strain>
    </source>
</reference>
<sequence length="83" mass="8846">MAKFAIVDIDSCIACGACGAAAPKIFNYDDEGLAYVVIDENSGTRKIPGRLVDDLYDAFEGCPTDSIKISNTPFNASPIKVKN</sequence>
<evidence type="ECO:0000313" key="10">
    <source>
        <dbReference type="EMBL" id="RDW19097.1"/>
    </source>
</evidence>
<evidence type="ECO:0000256" key="3">
    <source>
        <dbReference type="ARBA" id="ARBA00022485"/>
    </source>
</evidence>
<keyword evidence="11" id="KW-1185">Reference proteome</keyword>
<evidence type="ECO:0000256" key="5">
    <source>
        <dbReference type="ARBA" id="ARBA00022982"/>
    </source>
</evidence>
<keyword evidence="4 8" id="KW-0479">Metal-binding</keyword>
<dbReference type="InterPro" id="IPR001080">
    <property type="entry name" value="3Fe4S_ferredoxin"/>
</dbReference>
<comment type="function">
    <text evidence="8">Ferredoxins are iron-sulfur proteins that transfer electrons in a wide variety of metabolic reactions.</text>
</comment>
<dbReference type="PRINTS" id="PR00352">
    <property type="entry name" value="3FE4SFRDOXIN"/>
</dbReference>
<dbReference type="Pfam" id="PF13370">
    <property type="entry name" value="Fer4_13"/>
    <property type="match status" value="1"/>
</dbReference>
<evidence type="ECO:0000256" key="4">
    <source>
        <dbReference type="ARBA" id="ARBA00022723"/>
    </source>
</evidence>
<comment type="caution">
    <text evidence="10">The sequence shown here is derived from an EMBL/GenBank/DDBJ whole genome shotgun (WGS) entry which is preliminary data.</text>
</comment>
<dbReference type="PANTHER" id="PTHR39163:SF1">
    <property type="entry name" value="FERREDOXIN"/>
    <property type="match status" value="1"/>
</dbReference>
<dbReference type="PROSITE" id="PS51379">
    <property type="entry name" value="4FE4S_FER_2"/>
    <property type="match status" value="1"/>
</dbReference>